<name>A0A285N9D3_9HYPH</name>
<keyword evidence="2" id="KW-1185">Reference proteome</keyword>
<dbReference type="AlphaFoldDB" id="A0A285N9D3"/>
<dbReference type="EMBL" id="OBEL01000001">
    <property type="protein sequence ID" value="SNZ06075.1"/>
    <property type="molecule type" value="Genomic_DNA"/>
</dbReference>
<reference evidence="1 2" key="1">
    <citation type="submission" date="2017-09" db="EMBL/GenBank/DDBJ databases">
        <authorList>
            <person name="Ehlers B."/>
            <person name="Leendertz F.H."/>
        </authorList>
    </citation>
    <scope>NUCLEOTIDE SEQUENCE [LARGE SCALE GENOMIC DNA]</scope>
    <source>
        <strain evidence="1 2">DSM 18289</strain>
    </source>
</reference>
<evidence type="ECO:0000313" key="1">
    <source>
        <dbReference type="EMBL" id="SNZ06075.1"/>
    </source>
</evidence>
<protein>
    <submittedName>
        <fullName evidence="1">Uncharacterized protein</fullName>
    </submittedName>
</protein>
<accession>A0A285N9D3</accession>
<sequence length="175" mass="19018">MLVKNDALKDLVGSIADYAQAKIDNGDVSGPRYGGLLKMVWCGTSGEPCYTSCQSMIDAMQLLRELDQCEELDGFFIALTATMLEAFPQGGAKLDDFAALRKMSSEIGKVIPLDQIKLPEEKSEAVVQQNPEATGFGDDSGEIKWSVEGDEPLFLLDEEGFLADLDASDRDEKVA</sequence>
<gene>
    <name evidence="1" type="ORF">SAMN06265368_0292</name>
</gene>
<organism evidence="1 2">
    <name type="scientific">Cohaesibacter gelatinilyticus</name>
    <dbReference type="NCBI Taxonomy" id="372072"/>
    <lineage>
        <taxon>Bacteria</taxon>
        <taxon>Pseudomonadati</taxon>
        <taxon>Pseudomonadota</taxon>
        <taxon>Alphaproteobacteria</taxon>
        <taxon>Hyphomicrobiales</taxon>
        <taxon>Cohaesibacteraceae</taxon>
    </lineage>
</organism>
<evidence type="ECO:0000313" key="2">
    <source>
        <dbReference type="Proteomes" id="UP000219439"/>
    </source>
</evidence>
<dbReference type="OrthoDB" id="8448025at2"/>
<dbReference type="RefSeq" id="WP_097151630.1">
    <property type="nucleotide sequence ID" value="NZ_OBEL01000001.1"/>
</dbReference>
<proteinExistence type="predicted"/>
<dbReference type="Proteomes" id="UP000219439">
    <property type="component" value="Unassembled WGS sequence"/>
</dbReference>